<dbReference type="InterPro" id="IPR000210">
    <property type="entry name" value="BTB/POZ_dom"/>
</dbReference>
<dbReference type="SMART" id="SM00413">
    <property type="entry name" value="ETS"/>
    <property type="match status" value="1"/>
</dbReference>
<evidence type="ECO:0000313" key="7">
    <source>
        <dbReference type="EMBL" id="KAG0721122.1"/>
    </source>
</evidence>
<name>A0A8J4Y5L1_CHIOP</name>
<dbReference type="SUPFAM" id="SSF54695">
    <property type="entry name" value="POZ domain"/>
    <property type="match status" value="1"/>
</dbReference>
<evidence type="ECO:0000259" key="6">
    <source>
        <dbReference type="PROSITE" id="PS50097"/>
    </source>
</evidence>
<dbReference type="Gene3D" id="3.30.710.10">
    <property type="entry name" value="Potassium Channel Kv1.1, Chain A"/>
    <property type="match status" value="1"/>
</dbReference>
<dbReference type="OrthoDB" id="5961210at2759"/>
<dbReference type="Pfam" id="PF00178">
    <property type="entry name" value="Ets"/>
    <property type="match status" value="1"/>
</dbReference>
<keyword evidence="2 3" id="KW-0238">DNA-binding</keyword>
<protein>
    <submittedName>
        <fullName evidence="7">ETS factor</fullName>
    </submittedName>
</protein>
<dbReference type="EMBL" id="JACEEZ010011781">
    <property type="protein sequence ID" value="KAG0721122.1"/>
    <property type="molecule type" value="Genomic_DNA"/>
</dbReference>
<gene>
    <name evidence="7" type="primary">EHF_0</name>
    <name evidence="7" type="ORF">GWK47_000676</name>
</gene>
<dbReference type="Gene3D" id="1.10.10.10">
    <property type="entry name" value="Winged helix-like DNA-binding domain superfamily/Winged helix DNA-binding domain"/>
    <property type="match status" value="1"/>
</dbReference>
<comment type="subcellular location">
    <subcellularLocation>
        <location evidence="3">Nucleus</location>
    </subcellularLocation>
</comment>
<comment type="similarity">
    <text evidence="1 3">Belongs to the ETS family.</text>
</comment>
<keyword evidence="3" id="KW-0539">Nucleus</keyword>
<evidence type="ECO:0000256" key="3">
    <source>
        <dbReference type="RuleBase" id="RU004019"/>
    </source>
</evidence>
<proteinExistence type="inferred from homology"/>
<dbReference type="PRINTS" id="PR00454">
    <property type="entry name" value="ETSDOMAIN"/>
</dbReference>
<dbReference type="SMART" id="SM00225">
    <property type="entry name" value="BTB"/>
    <property type="match status" value="1"/>
</dbReference>
<feature type="domain" description="ETS" evidence="5">
    <location>
        <begin position="374"/>
        <end position="456"/>
    </location>
</feature>
<evidence type="ECO:0000256" key="4">
    <source>
        <dbReference type="SAM" id="MobiDB-lite"/>
    </source>
</evidence>
<dbReference type="InterPro" id="IPR036388">
    <property type="entry name" value="WH-like_DNA-bd_sf"/>
</dbReference>
<dbReference type="Proteomes" id="UP000770661">
    <property type="component" value="Unassembled WGS sequence"/>
</dbReference>
<keyword evidence="8" id="KW-1185">Reference proteome</keyword>
<dbReference type="PANTHER" id="PTHR11849">
    <property type="entry name" value="ETS"/>
    <property type="match status" value="1"/>
</dbReference>
<dbReference type="SUPFAM" id="SSF46785">
    <property type="entry name" value="Winged helix' DNA-binding domain"/>
    <property type="match status" value="1"/>
</dbReference>
<dbReference type="PANTHER" id="PTHR11849:SF191">
    <property type="entry name" value="ECDYSONE-INDUCED PROTEIN 74EF ISOFORM B"/>
    <property type="match status" value="1"/>
</dbReference>
<dbReference type="GO" id="GO:0000981">
    <property type="term" value="F:DNA-binding transcription factor activity, RNA polymerase II-specific"/>
    <property type="evidence" value="ECO:0007669"/>
    <property type="project" value="TreeGrafter"/>
</dbReference>
<dbReference type="Pfam" id="PF00651">
    <property type="entry name" value="BTB"/>
    <property type="match status" value="1"/>
</dbReference>
<feature type="region of interest" description="Disordered" evidence="4">
    <location>
        <begin position="1"/>
        <end position="24"/>
    </location>
</feature>
<dbReference type="GO" id="GO:0030154">
    <property type="term" value="P:cell differentiation"/>
    <property type="evidence" value="ECO:0007669"/>
    <property type="project" value="TreeGrafter"/>
</dbReference>
<dbReference type="AlphaFoldDB" id="A0A8J4Y5L1"/>
<evidence type="ECO:0000313" key="8">
    <source>
        <dbReference type="Proteomes" id="UP000770661"/>
    </source>
</evidence>
<comment type="caution">
    <text evidence="7">The sequence shown here is derived from an EMBL/GenBank/DDBJ whole genome shotgun (WGS) entry which is preliminary data.</text>
</comment>
<reference evidence="7" key="1">
    <citation type="submission" date="2020-07" db="EMBL/GenBank/DDBJ databases">
        <title>The High-quality genome of the commercially important snow crab, Chionoecetes opilio.</title>
        <authorList>
            <person name="Jeong J.-H."/>
            <person name="Ryu S."/>
        </authorList>
    </citation>
    <scope>NUCLEOTIDE SEQUENCE</scope>
    <source>
        <strain evidence="7">MADBK_172401_WGS</strain>
        <tissue evidence="7">Digestive gland</tissue>
    </source>
</reference>
<organism evidence="7 8">
    <name type="scientific">Chionoecetes opilio</name>
    <name type="common">Atlantic snow crab</name>
    <name type="synonym">Cancer opilio</name>
    <dbReference type="NCBI Taxonomy" id="41210"/>
    <lineage>
        <taxon>Eukaryota</taxon>
        <taxon>Metazoa</taxon>
        <taxon>Ecdysozoa</taxon>
        <taxon>Arthropoda</taxon>
        <taxon>Crustacea</taxon>
        <taxon>Multicrustacea</taxon>
        <taxon>Malacostraca</taxon>
        <taxon>Eumalacostraca</taxon>
        <taxon>Eucarida</taxon>
        <taxon>Decapoda</taxon>
        <taxon>Pleocyemata</taxon>
        <taxon>Brachyura</taxon>
        <taxon>Eubrachyura</taxon>
        <taxon>Majoidea</taxon>
        <taxon>Majidae</taxon>
        <taxon>Chionoecetes</taxon>
    </lineage>
</organism>
<feature type="compositionally biased region" description="Pro residues" evidence="4">
    <location>
        <begin position="234"/>
        <end position="246"/>
    </location>
</feature>
<dbReference type="GO" id="GO:0005634">
    <property type="term" value="C:nucleus"/>
    <property type="evidence" value="ECO:0007669"/>
    <property type="project" value="UniProtKB-SubCell"/>
</dbReference>
<feature type="compositionally biased region" description="Low complexity" evidence="4">
    <location>
        <begin position="307"/>
        <end position="330"/>
    </location>
</feature>
<dbReference type="PROSITE" id="PS50061">
    <property type="entry name" value="ETS_DOMAIN_3"/>
    <property type="match status" value="1"/>
</dbReference>
<evidence type="ECO:0000256" key="1">
    <source>
        <dbReference type="ARBA" id="ARBA00005562"/>
    </source>
</evidence>
<dbReference type="PROSITE" id="PS50097">
    <property type="entry name" value="BTB"/>
    <property type="match status" value="1"/>
</dbReference>
<feature type="domain" description="BTB" evidence="6">
    <location>
        <begin position="51"/>
        <end position="117"/>
    </location>
</feature>
<sequence length="546" mass="60243">MWKTGGGVKEKGWSTPSSGEENSDEYQVRWEEHRTQLATMVASLEHDSATSDVTVVTKGASIASHRLVLAAASSFFCQILQGLPTTQLPVIVIKTAHPRHLRYLISFCYRGTITLHSQDVPQVLQLAEDLEIRGLKITLAEGRTSPPFSPLAAFHPRLFRSSSPTMFPFTTPLLRPSSATPHPRPLAALTCPPVTRGPRHPLTIRKDKCNKKMKVEPLPLDRDKTRPHSNPSPYYTPPGSAPPILPTHPLFFKPEPASPPTSAPPQSFVDSFPLRGANTDDAKNQDSTRVSVVSPSRLLQTLSHFRPSSPQPDATSTSSPSPASSVPQNPTGTRTAKELRTMSFSAPSTPTARTGSSGTVGGSGTLGGSSGSRVLLWRFLLDLLHNPRYTPIYIRWLDRAAGIFRIMESDMVAQLWGMARKNNNMNYEKMSRGMRTYYKRGILFHIDGTKLIYKFNTSDPEIEQRMRYYDLTKASSEGEVSGDQNASSPFLPPSTLSSLVPPATSASTTALESLYSPLLRDISHLPHRLLYEPYISLFRAARPELY</sequence>
<feature type="compositionally biased region" description="Polar residues" evidence="4">
    <location>
        <begin position="287"/>
        <end position="303"/>
    </location>
</feature>
<dbReference type="InterPro" id="IPR036390">
    <property type="entry name" value="WH_DNA-bd_sf"/>
</dbReference>
<dbReference type="GO" id="GO:0043565">
    <property type="term" value="F:sequence-specific DNA binding"/>
    <property type="evidence" value="ECO:0007669"/>
    <property type="project" value="InterPro"/>
</dbReference>
<evidence type="ECO:0000259" key="5">
    <source>
        <dbReference type="PROSITE" id="PS50061"/>
    </source>
</evidence>
<accession>A0A8J4Y5L1</accession>
<dbReference type="InterPro" id="IPR046328">
    <property type="entry name" value="ETS_fam"/>
</dbReference>
<feature type="compositionally biased region" description="Polar residues" evidence="4">
    <location>
        <begin position="342"/>
        <end position="352"/>
    </location>
</feature>
<dbReference type="InterPro" id="IPR011333">
    <property type="entry name" value="SKP1/BTB/POZ_sf"/>
</dbReference>
<evidence type="ECO:0000256" key="2">
    <source>
        <dbReference type="ARBA" id="ARBA00023125"/>
    </source>
</evidence>
<feature type="compositionally biased region" description="Basic and acidic residues" evidence="4">
    <location>
        <begin position="213"/>
        <end position="226"/>
    </location>
</feature>
<feature type="region of interest" description="Disordered" evidence="4">
    <location>
        <begin position="176"/>
        <end position="365"/>
    </location>
</feature>
<dbReference type="InterPro" id="IPR000418">
    <property type="entry name" value="Ets_dom"/>
</dbReference>
<feature type="compositionally biased region" description="Basic residues" evidence="4">
    <location>
        <begin position="197"/>
        <end position="212"/>
    </location>
</feature>